<name>A0A1L9SEF1_9EURO</name>
<evidence type="ECO:0000313" key="2">
    <source>
        <dbReference type="EMBL" id="OJJ45605.1"/>
    </source>
</evidence>
<keyword evidence="3" id="KW-1185">Reference proteome</keyword>
<dbReference type="GeneID" id="34614869"/>
<dbReference type="Proteomes" id="UP000184188">
    <property type="component" value="Unassembled WGS sequence"/>
</dbReference>
<dbReference type="OrthoDB" id="4377802at2759"/>
<dbReference type="EMBL" id="KV878344">
    <property type="protein sequence ID" value="OJJ45605.1"/>
    <property type="molecule type" value="Genomic_DNA"/>
</dbReference>
<dbReference type="VEuPathDB" id="FungiDB:ASPZODRAFT_489831"/>
<organism evidence="2 3">
    <name type="scientific">Penicilliopsis zonata CBS 506.65</name>
    <dbReference type="NCBI Taxonomy" id="1073090"/>
    <lineage>
        <taxon>Eukaryota</taxon>
        <taxon>Fungi</taxon>
        <taxon>Dikarya</taxon>
        <taxon>Ascomycota</taxon>
        <taxon>Pezizomycotina</taxon>
        <taxon>Eurotiomycetes</taxon>
        <taxon>Eurotiomycetidae</taxon>
        <taxon>Eurotiales</taxon>
        <taxon>Aspergillaceae</taxon>
        <taxon>Penicilliopsis</taxon>
    </lineage>
</organism>
<evidence type="ECO:0000256" key="1">
    <source>
        <dbReference type="SAM" id="MobiDB-lite"/>
    </source>
</evidence>
<sequence>MISWPCPQPAVGFINSIGEENTTTFLSGRLTDRGLKSGGRVRSLPQGEGRGETRNLDGYIRDPISRDFFTSSPSHQSSLYLLHYEQSRSLCFAPLTTLSPTSHPPQSLSCPIHHICSSRTNLQTQNFNMCSVYFIKYDCGCVVQEGDVVYCARRGTTCCSVRRQVRRREGYNCPSHGG</sequence>
<evidence type="ECO:0000313" key="3">
    <source>
        <dbReference type="Proteomes" id="UP000184188"/>
    </source>
</evidence>
<accession>A0A1L9SEF1</accession>
<dbReference type="AlphaFoldDB" id="A0A1L9SEF1"/>
<reference evidence="3" key="1">
    <citation type="journal article" date="2017" name="Genome Biol.">
        <title>Comparative genomics reveals high biological diversity and specific adaptations in the industrially and medically important fungal genus Aspergillus.</title>
        <authorList>
            <person name="de Vries R.P."/>
            <person name="Riley R."/>
            <person name="Wiebenga A."/>
            <person name="Aguilar-Osorio G."/>
            <person name="Amillis S."/>
            <person name="Uchima C.A."/>
            <person name="Anderluh G."/>
            <person name="Asadollahi M."/>
            <person name="Askin M."/>
            <person name="Barry K."/>
            <person name="Battaglia E."/>
            <person name="Bayram O."/>
            <person name="Benocci T."/>
            <person name="Braus-Stromeyer S.A."/>
            <person name="Caldana C."/>
            <person name="Canovas D."/>
            <person name="Cerqueira G.C."/>
            <person name="Chen F."/>
            <person name="Chen W."/>
            <person name="Choi C."/>
            <person name="Clum A."/>
            <person name="Dos Santos R.A."/>
            <person name="Damasio A.R."/>
            <person name="Diallinas G."/>
            <person name="Emri T."/>
            <person name="Fekete E."/>
            <person name="Flipphi M."/>
            <person name="Freyberg S."/>
            <person name="Gallo A."/>
            <person name="Gournas C."/>
            <person name="Habgood R."/>
            <person name="Hainaut M."/>
            <person name="Harispe M.L."/>
            <person name="Henrissat B."/>
            <person name="Hilden K.S."/>
            <person name="Hope R."/>
            <person name="Hossain A."/>
            <person name="Karabika E."/>
            <person name="Karaffa L."/>
            <person name="Karanyi Z."/>
            <person name="Krasevec N."/>
            <person name="Kuo A."/>
            <person name="Kusch H."/>
            <person name="LaButti K."/>
            <person name="Lagendijk E.L."/>
            <person name="Lapidus A."/>
            <person name="Levasseur A."/>
            <person name="Lindquist E."/>
            <person name="Lipzen A."/>
            <person name="Logrieco A.F."/>
            <person name="MacCabe A."/>
            <person name="Maekelae M.R."/>
            <person name="Malavazi I."/>
            <person name="Melin P."/>
            <person name="Meyer V."/>
            <person name="Mielnichuk N."/>
            <person name="Miskei M."/>
            <person name="Molnar A.P."/>
            <person name="Mule G."/>
            <person name="Ngan C.Y."/>
            <person name="Orejas M."/>
            <person name="Orosz E."/>
            <person name="Ouedraogo J.P."/>
            <person name="Overkamp K.M."/>
            <person name="Park H.-S."/>
            <person name="Perrone G."/>
            <person name="Piumi F."/>
            <person name="Punt P.J."/>
            <person name="Ram A.F."/>
            <person name="Ramon A."/>
            <person name="Rauscher S."/>
            <person name="Record E."/>
            <person name="Riano-Pachon D.M."/>
            <person name="Robert V."/>
            <person name="Roehrig J."/>
            <person name="Ruller R."/>
            <person name="Salamov A."/>
            <person name="Salih N.S."/>
            <person name="Samson R.A."/>
            <person name="Sandor E."/>
            <person name="Sanguinetti M."/>
            <person name="Schuetze T."/>
            <person name="Sepcic K."/>
            <person name="Shelest E."/>
            <person name="Sherlock G."/>
            <person name="Sophianopoulou V."/>
            <person name="Squina F.M."/>
            <person name="Sun H."/>
            <person name="Susca A."/>
            <person name="Todd R.B."/>
            <person name="Tsang A."/>
            <person name="Unkles S.E."/>
            <person name="van de Wiele N."/>
            <person name="van Rossen-Uffink D."/>
            <person name="Oliveira J.V."/>
            <person name="Vesth T.C."/>
            <person name="Visser J."/>
            <person name="Yu J.-H."/>
            <person name="Zhou M."/>
            <person name="Andersen M.R."/>
            <person name="Archer D.B."/>
            <person name="Baker S.E."/>
            <person name="Benoit I."/>
            <person name="Brakhage A.A."/>
            <person name="Braus G.H."/>
            <person name="Fischer R."/>
            <person name="Frisvad J.C."/>
            <person name="Goldman G.H."/>
            <person name="Houbraken J."/>
            <person name="Oakley B."/>
            <person name="Pocsi I."/>
            <person name="Scazzocchio C."/>
            <person name="Seiboth B."/>
            <person name="vanKuyk P.A."/>
            <person name="Wortman J."/>
            <person name="Dyer P.S."/>
            <person name="Grigoriev I.V."/>
        </authorList>
    </citation>
    <scope>NUCLEOTIDE SEQUENCE [LARGE SCALE GENOMIC DNA]</scope>
    <source>
        <strain evidence="3">CBS 506.65</strain>
    </source>
</reference>
<gene>
    <name evidence="2" type="ORF">ASPZODRAFT_489831</name>
</gene>
<proteinExistence type="predicted"/>
<protein>
    <submittedName>
        <fullName evidence="2">Uncharacterized protein</fullName>
    </submittedName>
</protein>
<dbReference type="RefSeq" id="XP_022580115.1">
    <property type="nucleotide sequence ID" value="XM_022728405.1"/>
</dbReference>
<feature type="region of interest" description="Disordered" evidence="1">
    <location>
        <begin position="36"/>
        <end position="56"/>
    </location>
</feature>